<comment type="caution">
    <text evidence="7">The sequence shown here is derived from an EMBL/GenBank/DDBJ whole genome shotgun (WGS) entry which is preliminary data.</text>
</comment>
<dbReference type="PROSITE" id="PS51900">
    <property type="entry name" value="CB"/>
    <property type="match status" value="1"/>
</dbReference>
<keyword evidence="3" id="KW-0233">DNA recombination</keyword>
<proteinExistence type="predicted"/>
<name>A0ABU3TLC2_9BACT</name>
<evidence type="ECO:0000256" key="2">
    <source>
        <dbReference type="ARBA" id="ARBA00023125"/>
    </source>
</evidence>
<evidence type="ECO:0000256" key="4">
    <source>
        <dbReference type="PROSITE-ProRule" id="PRU01248"/>
    </source>
</evidence>
<dbReference type="InterPro" id="IPR044068">
    <property type="entry name" value="CB"/>
</dbReference>
<dbReference type="InterPro" id="IPR052925">
    <property type="entry name" value="Phage_Integrase-like_Recomb"/>
</dbReference>
<dbReference type="InterPro" id="IPR013762">
    <property type="entry name" value="Integrase-like_cat_sf"/>
</dbReference>
<dbReference type="InterPro" id="IPR011010">
    <property type="entry name" value="DNA_brk_join_enz"/>
</dbReference>
<evidence type="ECO:0000259" key="5">
    <source>
        <dbReference type="PROSITE" id="PS51898"/>
    </source>
</evidence>
<evidence type="ECO:0000313" key="7">
    <source>
        <dbReference type="EMBL" id="MDU0372132.1"/>
    </source>
</evidence>
<feature type="domain" description="Core-binding (CB)" evidence="6">
    <location>
        <begin position="21"/>
        <end position="103"/>
    </location>
</feature>
<dbReference type="RefSeq" id="WP_315999582.1">
    <property type="nucleotide sequence ID" value="NZ_JAWDJT010000012.1"/>
</dbReference>
<dbReference type="SUPFAM" id="SSF56349">
    <property type="entry name" value="DNA breaking-rejoining enzymes"/>
    <property type="match status" value="1"/>
</dbReference>
<dbReference type="Proteomes" id="UP001250698">
    <property type="component" value="Unassembled WGS sequence"/>
</dbReference>
<evidence type="ECO:0000256" key="3">
    <source>
        <dbReference type="ARBA" id="ARBA00023172"/>
    </source>
</evidence>
<gene>
    <name evidence="7" type="ORF">ROI90_17125</name>
</gene>
<keyword evidence="1" id="KW-0229">DNA integration</keyword>
<reference evidence="7 8" key="1">
    <citation type="submission" date="2023-10" db="EMBL/GenBank/DDBJ databases">
        <title>Hymenobacter endophyticus sp. nov., an isolate from the leaf tissues of wheat.</title>
        <authorList>
            <person name="Dai Y."/>
        </authorList>
    </citation>
    <scope>NUCLEOTIDE SEQUENCE [LARGE SCALE GENOMIC DNA]</scope>
    <source>
        <strain evidence="7 8">ZK17L-C2</strain>
    </source>
</reference>
<sequence>MSQELIILPGGADELAKSSIEQFAEPASRYVKKGREGADATSRAYAGDWKRFTAFCVEFGRQPLPADVVTVAAFVTYLAEEGKKVATVQRHLASINKYHYLQNLPSPTPAQQLKDLLKGILREKGSRQKQADAFPLQEFKRVVRSIDTSKPKGLRDRALLLLGFAGAFRRQELSNLDLDDLQFTAGELIVQLKRSKTNQTGEAEEKAIFYSPDMETCPLRTLQQWVDYLRGQGQETGPVFRSFRLGGRGSHTLTQRRLHPTAINKIVQAWLGETYSAHSLRASFVTVAKLNGAEDSEVMNQTKHKTPAMIRRYTRLDNVTQHNAGKKLGL</sequence>
<evidence type="ECO:0000313" key="8">
    <source>
        <dbReference type="Proteomes" id="UP001250698"/>
    </source>
</evidence>
<feature type="domain" description="Tyr recombinase" evidence="5">
    <location>
        <begin position="129"/>
        <end position="326"/>
    </location>
</feature>
<keyword evidence="8" id="KW-1185">Reference proteome</keyword>
<accession>A0ABU3TLC2</accession>
<keyword evidence="2 4" id="KW-0238">DNA-binding</keyword>
<dbReference type="InterPro" id="IPR002104">
    <property type="entry name" value="Integrase_catalytic"/>
</dbReference>
<dbReference type="SUPFAM" id="SSF47823">
    <property type="entry name" value="lambda integrase-like, N-terminal domain"/>
    <property type="match status" value="1"/>
</dbReference>
<dbReference type="Pfam" id="PF00589">
    <property type="entry name" value="Phage_integrase"/>
    <property type="match status" value="1"/>
</dbReference>
<dbReference type="Pfam" id="PF02899">
    <property type="entry name" value="Phage_int_SAM_1"/>
    <property type="match status" value="1"/>
</dbReference>
<dbReference type="InterPro" id="IPR010998">
    <property type="entry name" value="Integrase_recombinase_N"/>
</dbReference>
<dbReference type="InterPro" id="IPR004107">
    <property type="entry name" value="Integrase_SAM-like_N"/>
</dbReference>
<dbReference type="PANTHER" id="PTHR34605">
    <property type="entry name" value="PHAGE_INTEGRASE DOMAIN-CONTAINING PROTEIN"/>
    <property type="match status" value="1"/>
</dbReference>
<dbReference type="PANTHER" id="PTHR34605:SF3">
    <property type="entry name" value="P CELL-TYPE AGGLUTINATION PROTEIN MAP4-LIKE-RELATED"/>
    <property type="match status" value="1"/>
</dbReference>
<dbReference type="PROSITE" id="PS51898">
    <property type="entry name" value="TYR_RECOMBINASE"/>
    <property type="match status" value="1"/>
</dbReference>
<dbReference type="Gene3D" id="1.10.443.10">
    <property type="entry name" value="Intergrase catalytic core"/>
    <property type="match status" value="1"/>
</dbReference>
<dbReference type="Gene3D" id="1.10.150.130">
    <property type="match status" value="1"/>
</dbReference>
<dbReference type="EMBL" id="JAWDJT010000012">
    <property type="protein sequence ID" value="MDU0372132.1"/>
    <property type="molecule type" value="Genomic_DNA"/>
</dbReference>
<organism evidence="7 8">
    <name type="scientific">Hymenobacter endophyticus</name>
    <dbReference type="NCBI Taxonomy" id="3076335"/>
    <lineage>
        <taxon>Bacteria</taxon>
        <taxon>Pseudomonadati</taxon>
        <taxon>Bacteroidota</taxon>
        <taxon>Cytophagia</taxon>
        <taxon>Cytophagales</taxon>
        <taxon>Hymenobacteraceae</taxon>
        <taxon>Hymenobacter</taxon>
    </lineage>
</organism>
<evidence type="ECO:0000256" key="1">
    <source>
        <dbReference type="ARBA" id="ARBA00022908"/>
    </source>
</evidence>
<evidence type="ECO:0000259" key="6">
    <source>
        <dbReference type="PROSITE" id="PS51900"/>
    </source>
</evidence>
<protein>
    <submittedName>
        <fullName evidence="7">Tyrosine-type recombinase/integrase</fullName>
    </submittedName>
</protein>
<dbReference type="CDD" id="cd00799">
    <property type="entry name" value="INT_Cre_C"/>
    <property type="match status" value="1"/>
</dbReference>